<gene>
    <name evidence="1" type="ORF">GNI_170780</name>
</gene>
<sequence length="147" mass="16390">MARMVRSEVKSAQSVNVALAVLRIEAPHTWMEMQVTDDKLLQDLLLVGQSPEAVKLIPPFGPMTSVAFLDLGRLAESPVIQQVATKMSEEQRIDVAEWVYQLNCSGRVQLPNNGITNGDGKKLRFITAEYNSVDQQCCSVQFHFDPN</sequence>
<comment type="caution">
    <text evidence="1">The sequence shown here is derived from an EMBL/GenBank/DDBJ whole genome shotgun (WGS) entry which is preliminary data.</text>
</comment>
<reference evidence="1" key="1">
    <citation type="submission" date="2013-12" db="EMBL/GenBank/DDBJ databases">
        <authorList>
            <person name="Omoto C.K."/>
            <person name="Sibley D."/>
            <person name="Venepally P."/>
            <person name="Hadjithomas M."/>
            <person name="Karamycheva S."/>
            <person name="Brunk B."/>
            <person name="Roos D."/>
            <person name="Caler E."/>
            <person name="Lorenzi H."/>
        </authorList>
    </citation>
    <scope>NUCLEOTIDE SEQUENCE</scope>
</reference>
<organism evidence="1 2">
    <name type="scientific">Gregarina niphandrodes</name>
    <name type="common">Septate eugregarine</name>
    <dbReference type="NCBI Taxonomy" id="110365"/>
    <lineage>
        <taxon>Eukaryota</taxon>
        <taxon>Sar</taxon>
        <taxon>Alveolata</taxon>
        <taxon>Apicomplexa</taxon>
        <taxon>Conoidasida</taxon>
        <taxon>Gregarinasina</taxon>
        <taxon>Eugregarinorida</taxon>
        <taxon>Gregarinidae</taxon>
        <taxon>Gregarina</taxon>
    </lineage>
</organism>
<evidence type="ECO:0000313" key="1">
    <source>
        <dbReference type="EMBL" id="EZG43469.1"/>
    </source>
</evidence>
<dbReference type="Proteomes" id="UP000019763">
    <property type="component" value="Unassembled WGS sequence"/>
</dbReference>
<dbReference type="GeneID" id="22915839"/>
<keyword evidence="2" id="KW-1185">Reference proteome</keyword>
<dbReference type="AlphaFoldDB" id="A0A023AXV8"/>
<protein>
    <submittedName>
        <fullName evidence="1">Uncharacterized protein</fullName>
    </submittedName>
</protein>
<dbReference type="RefSeq" id="XP_011133296.1">
    <property type="nucleotide sequence ID" value="XM_011134994.1"/>
</dbReference>
<evidence type="ECO:0000313" key="2">
    <source>
        <dbReference type="Proteomes" id="UP000019763"/>
    </source>
</evidence>
<name>A0A023AXV8_GRENI</name>
<accession>A0A023AXV8</accession>
<proteinExistence type="predicted"/>
<dbReference type="EMBL" id="AFNH02001280">
    <property type="protein sequence ID" value="EZG43469.1"/>
    <property type="molecule type" value="Genomic_DNA"/>
</dbReference>
<dbReference type="VEuPathDB" id="CryptoDB:GNI_170780"/>